<proteinExistence type="inferred from homology"/>
<dbReference type="Proteomes" id="UP001319861">
    <property type="component" value="Chromosome"/>
</dbReference>
<keyword evidence="4" id="KW-0720">Serine protease</keyword>
<keyword evidence="3" id="KW-0378">Hydrolase</keyword>
<sequence length="221" mass="23867">MKLLLTSGGVSNPTIRDALVELLGKPIAESNALCIPTAEYGHPWCTPASAWRFVTGRTPAPMTDLGWKSVGLLELTALPSMGEDRWVPWVKEADALLVDGGDATFLCHWMRESGLTDLMPSLSETVWVGVSAGSMVMTPRIGDDFVGWKGANGSDRTLGLVDFSIFPHLDHEDMPQNTIAHAERWAADIGGPAYAIDDQTAIMVLEGEATVLSEGNFTKLR</sequence>
<accession>A0ABM7PY75</accession>
<name>A0ABM7PY75_SINCY</name>
<evidence type="ECO:0000313" key="5">
    <source>
        <dbReference type="EMBL" id="BCT77259.1"/>
    </source>
</evidence>
<dbReference type="PANTHER" id="PTHR20842">
    <property type="entry name" value="PROTEASE S51 ALPHA-ASPARTYL DIPEPTIDASE"/>
    <property type="match status" value="1"/>
</dbReference>
<dbReference type="PANTHER" id="PTHR20842:SF0">
    <property type="entry name" value="ALPHA-ASPARTYL DIPEPTIDASE"/>
    <property type="match status" value="1"/>
</dbReference>
<dbReference type="InterPro" id="IPR005320">
    <property type="entry name" value="Peptidase_S51"/>
</dbReference>
<dbReference type="SUPFAM" id="SSF52317">
    <property type="entry name" value="Class I glutamine amidotransferase-like"/>
    <property type="match status" value="1"/>
</dbReference>
<dbReference type="Pfam" id="PF03575">
    <property type="entry name" value="Peptidase_S51"/>
    <property type="match status" value="1"/>
</dbReference>
<protein>
    <submittedName>
        <fullName evidence="5">Peptidase E</fullName>
    </submittedName>
</protein>
<dbReference type="EMBL" id="AP024525">
    <property type="protein sequence ID" value="BCT77259.1"/>
    <property type="molecule type" value="Genomic_DNA"/>
</dbReference>
<evidence type="ECO:0000256" key="2">
    <source>
        <dbReference type="ARBA" id="ARBA00022670"/>
    </source>
</evidence>
<evidence type="ECO:0000313" key="6">
    <source>
        <dbReference type="Proteomes" id="UP001319861"/>
    </source>
</evidence>
<dbReference type="InterPro" id="IPR029062">
    <property type="entry name" value="Class_I_gatase-like"/>
</dbReference>
<dbReference type="RefSeq" id="WP_229229980.1">
    <property type="nucleotide sequence ID" value="NZ_AP024525.1"/>
</dbReference>
<evidence type="ECO:0000256" key="1">
    <source>
        <dbReference type="ARBA" id="ARBA00006534"/>
    </source>
</evidence>
<gene>
    <name evidence="5" type="ORF">SCMU_31010</name>
</gene>
<keyword evidence="2" id="KW-0645">Protease</keyword>
<evidence type="ECO:0000256" key="3">
    <source>
        <dbReference type="ARBA" id="ARBA00022801"/>
    </source>
</evidence>
<comment type="similarity">
    <text evidence="1">Belongs to the peptidase S51 family.</text>
</comment>
<dbReference type="Gene3D" id="3.40.50.880">
    <property type="match status" value="1"/>
</dbReference>
<keyword evidence="6" id="KW-1185">Reference proteome</keyword>
<evidence type="ECO:0000256" key="4">
    <source>
        <dbReference type="ARBA" id="ARBA00022825"/>
    </source>
</evidence>
<reference evidence="5 6" key="1">
    <citation type="journal article" date="2021" name="J. Biosci. Bioeng.">
        <title>Identification and characterization of a chc gene cluster responsible for the aromatization pathway of cyclohexanecarboxylate degradation in Sinomonas cyclohexanicum ATCC 51369.</title>
        <authorList>
            <person name="Yamamoto T."/>
            <person name="Hasegawa Y."/>
            <person name="Lau P.C.K."/>
            <person name="Iwaki H."/>
        </authorList>
    </citation>
    <scope>NUCLEOTIDE SEQUENCE [LARGE SCALE GENOMIC DNA]</scope>
    <source>
        <strain evidence="5 6">ATCC 51369</strain>
    </source>
</reference>
<organism evidence="5 6">
    <name type="scientific">Sinomonas cyclohexanicum</name>
    <name type="common">Corynebacterium cyclohexanicum</name>
    <dbReference type="NCBI Taxonomy" id="322009"/>
    <lineage>
        <taxon>Bacteria</taxon>
        <taxon>Bacillati</taxon>
        <taxon>Actinomycetota</taxon>
        <taxon>Actinomycetes</taxon>
        <taxon>Micrococcales</taxon>
        <taxon>Micrococcaceae</taxon>
        <taxon>Sinomonas</taxon>
    </lineage>
</organism>